<proteinExistence type="predicted"/>
<evidence type="ECO:0000313" key="2">
    <source>
        <dbReference type="Proteomes" id="UP000886595"/>
    </source>
</evidence>
<protein>
    <submittedName>
        <fullName evidence="1">Uncharacterized protein</fullName>
    </submittedName>
</protein>
<comment type="caution">
    <text evidence="1">The sequence shown here is derived from an EMBL/GenBank/DDBJ whole genome shotgun (WGS) entry which is preliminary data.</text>
</comment>
<sequence length="75" mass="8585">MYNHLANREESNNRCHRVSIAGRIVAPRAFEKLAFLTLREDSVGTIQLCEKERLSEALKLVVRQAPDVMNEMSEV</sequence>
<dbReference type="EMBL" id="JAAMPC010000002">
    <property type="protein sequence ID" value="KAG2327215.1"/>
    <property type="molecule type" value="Genomic_DNA"/>
</dbReference>
<name>A0A8X7WDL5_BRACI</name>
<gene>
    <name evidence="1" type="ORF">Bca52824_009943</name>
</gene>
<dbReference type="OrthoDB" id="21243at2759"/>
<keyword evidence="2" id="KW-1185">Reference proteome</keyword>
<organism evidence="1 2">
    <name type="scientific">Brassica carinata</name>
    <name type="common">Ethiopian mustard</name>
    <name type="synonym">Abyssinian cabbage</name>
    <dbReference type="NCBI Taxonomy" id="52824"/>
    <lineage>
        <taxon>Eukaryota</taxon>
        <taxon>Viridiplantae</taxon>
        <taxon>Streptophyta</taxon>
        <taxon>Embryophyta</taxon>
        <taxon>Tracheophyta</taxon>
        <taxon>Spermatophyta</taxon>
        <taxon>Magnoliopsida</taxon>
        <taxon>eudicotyledons</taxon>
        <taxon>Gunneridae</taxon>
        <taxon>Pentapetalae</taxon>
        <taxon>rosids</taxon>
        <taxon>malvids</taxon>
        <taxon>Brassicales</taxon>
        <taxon>Brassicaceae</taxon>
        <taxon>Brassiceae</taxon>
        <taxon>Brassica</taxon>
    </lineage>
</organism>
<reference evidence="1 2" key="1">
    <citation type="submission" date="2020-02" db="EMBL/GenBank/DDBJ databases">
        <authorList>
            <person name="Ma Q."/>
            <person name="Huang Y."/>
            <person name="Song X."/>
            <person name="Pei D."/>
        </authorList>
    </citation>
    <scope>NUCLEOTIDE SEQUENCE [LARGE SCALE GENOMIC DNA]</scope>
    <source>
        <strain evidence="1">Sxm20200214</strain>
        <tissue evidence="1">Leaf</tissue>
    </source>
</reference>
<dbReference type="Gene3D" id="2.40.50.140">
    <property type="entry name" value="Nucleic acid-binding proteins"/>
    <property type="match status" value="1"/>
</dbReference>
<dbReference type="InterPro" id="IPR012340">
    <property type="entry name" value="NA-bd_OB-fold"/>
</dbReference>
<dbReference type="SUPFAM" id="SSF50249">
    <property type="entry name" value="Nucleic acid-binding proteins"/>
    <property type="match status" value="1"/>
</dbReference>
<evidence type="ECO:0000313" key="1">
    <source>
        <dbReference type="EMBL" id="KAG2327215.1"/>
    </source>
</evidence>
<accession>A0A8X7WDL5</accession>
<dbReference type="Proteomes" id="UP000886595">
    <property type="component" value="Unassembled WGS sequence"/>
</dbReference>
<dbReference type="AlphaFoldDB" id="A0A8X7WDL5"/>